<comment type="subcellular location">
    <subcellularLocation>
        <location evidence="1 10">Cell inner membrane</location>
        <topology evidence="1 10">Single-pass membrane protein</topology>
        <orientation evidence="1 10">Periplasmic side</orientation>
    </subcellularLocation>
</comment>
<evidence type="ECO:0000313" key="14">
    <source>
        <dbReference type="Proteomes" id="UP000251800"/>
    </source>
</evidence>
<dbReference type="GO" id="GO:0031992">
    <property type="term" value="F:energy transducer activity"/>
    <property type="evidence" value="ECO:0007669"/>
    <property type="project" value="InterPro"/>
</dbReference>
<comment type="function">
    <text evidence="10">Interacts with outer membrane receptor proteins that carry out high-affinity binding and energy dependent uptake into the periplasmic space of specific substrates. It could act to transduce energy from the cytoplasmic membrane to specific energy-requiring processes in the outer membrane, resulting in the release into the periplasm of ligands bound by these outer membrane proteins.</text>
</comment>
<evidence type="ECO:0000256" key="7">
    <source>
        <dbReference type="ARBA" id="ARBA00022927"/>
    </source>
</evidence>
<evidence type="ECO:0000256" key="11">
    <source>
        <dbReference type="SAM" id="MobiDB-lite"/>
    </source>
</evidence>
<dbReference type="InterPro" id="IPR006260">
    <property type="entry name" value="TonB/TolA_C"/>
</dbReference>
<dbReference type="PROSITE" id="PS52015">
    <property type="entry name" value="TONB_CTD"/>
    <property type="match status" value="1"/>
</dbReference>
<gene>
    <name evidence="13" type="ORF">DEH80_12560</name>
</gene>
<dbReference type="InterPro" id="IPR003538">
    <property type="entry name" value="TonB"/>
</dbReference>
<dbReference type="GO" id="GO:0005886">
    <property type="term" value="C:plasma membrane"/>
    <property type="evidence" value="ECO:0007669"/>
    <property type="project" value="UniProtKB-SubCell"/>
</dbReference>
<evidence type="ECO:0000256" key="2">
    <source>
        <dbReference type="ARBA" id="ARBA00006555"/>
    </source>
</evidence>
<feature type="compositionally biased region" description="Low complexity" evidence="11">
    <location>
        <begin position="81"/>
        <end position="95"/>
    </location>
</feature>
<feature type="transmembrane region" description="Helical" evidence="10">
    <location>
        <begin position="6"/>
        <end position="27"/>
    </location>
</feature>
<keyword evidence="4 10" id="KW-1003">Cell membrane</keyword>
<dbReference type="Gene3D" id="3.30.1150.10">
    <property type="match status" value="1"/>
</dbReference>
<proteinExistence type="inferred from homology"/>
<dbReference type="PRINTS" id="PR01374">
    <property type="entry name" value="TONBPROTEIN"/>
</dbReference>
<feature type="compositionally biased region" description="Basic and acidic residues" evidence="11">
    <location>
        <begin position="49"/>
        <end position="64"/>
    </location>
</feature>
<dbReference type="OrthoDB" id="1628901at2"/>
<keyword evidence="5 10" id="KW-0997">Cell inner membrane</keyword>
<evidence type="ECO:0000256" key="1">
    <source>
        <dbReference type="ARBA" id="ARBA00004383"/>
    </source>
</evidence>
<keyword evidence="8 10" id="KW-1133">Transmembrane helix</keyword>
<dbReference type="Proteomes" id="UP000251800">
    <property type="component" value="Unassembled WGS sequence"/>
</dbReference>
<comment type="caution">
    <text evidence="13">The sequence shown here is derived from an EMBL/GenBank/DDBJ whole genome shotgun (WGS) entry which is preliminary data.</text>
</comment>
<reference evidence="13 14" key="1">
    <citation type="submission" date="2018-05" db="EMBL/GenBank/DDBJ databases">
        <title>Abyssibacter profundi OUC007T gen. nov., sp. nov, a marine bacterium isolated from seawater of the Mariana Trench.</title>
        <authorList>
            <person name="Zhou S."/>
        </authorList>
    </citation>
    <scope>NUCLEOTIDE SEQUENCE [LARGE SCALE GENOMIC DNA]</scope>
    <source>
        <strain evidence="13 14">OUC007</strain>
    </source>
</reference>
<keyword evidence="7 10" id="KW-0653">Protein transport</keyword>
<dbReference type="EMBL" id="QEQK01000011">
    <property type="protein sequence ID" value="PWN55313.1"/>
    <property type="molecule type" value="Genomic_DNA"/>
</dbReference>
<dbReference type="PANTHER" id="PTHR33446">
    <property type="entry name" value="PROTEIN TONB-RELATED"/>
    <property type="match status" value="1"/>
</dbReference>
<dbReference type="GO" id="GO:0055085">
    <property type="term" value="P:transmembrane transport"/>
    <property type="evidence" value="ECO:0007669"/>
    <property type="project" value="InterPro"/>
</dbReference>
<dbReference type="InterPro" id="IPR037682">
    <property type="entry name" value="TonB_C"/>
</dbReference>
<accession>A0A383XRQ9</accession>
<keyword evidence="6 10" id="KW-0812">Transmembrane</keyword>
<feature type="domain" description="TonB C-terminal" evidence="12">
    <location>
        <begin position="116"/>
        <end position="206"/>
    </location>
</feature>
<dbReference type="SUPFAM" id="SSF74653">
    <property type="entry name" value="TolA/TonB C-terminal domain"/>
    <property type="match status" value="1"/>
</dbReference>
<keyword evidence="14" id="KW-1185">Reference proteome</keyword>
<dbReference type="RefSeq" id="WP_109720856.1">
    <property type="nucleotide sequence ID" value="NZ_QEQK01000011.1"/>
</dbReference>
<dbReference type="PANTHER" id="PTHR33446:SF14">
    <property type="entry name" value="PROTEIN TONB"/>
    <property type="match status" value="1"/>
</dbReference>
<evidence type="ECO:0000256" key="4">
    <source>
        <dbReference type="ARBA" id="ARBA00022475"/>
    </source>
</evidence>
<evidence type="ECO:0000256" key="3">
    <source>
        <dbReference type="ARBA" id="ARBA00022448"/>
    </source>
</evidence>
<name>A0A383XRQ9_9GAMM</name>
<evidence type="ECO:0000256" key="5">
    <source>
        <dbReference type="ARBA" id="ARBA00022519"/>
    </source>
</evidence>
<dbReference type="NCBIfam" id="TIGR01352">
    <property type="entry name" value="tonB_Cterm"/>
    <property type="match status" value="1"/>
</dbReference>
<keyword evidence="10" id="KW-0735">Signal-anchor</keyword>
<dbReference type="GO" id="GO:0015031">
    <property type="term" value="P:protein transport"/>
    <property type="evidence" value="ECO:0007669"/>
    <property type="project" value="UniProtKB-UniRule"/>
</dbReference>
<evidence type="ECO:0000313" key="13">
    <source>
        <dbReference type="EMBL" id="PWN55313.1"/>
    </source>
</evidence>
<protein>
    <recommendedName>
        <fullName evidence="10">Protein TonB</fullName>
    </recommendedName>
</protein>
<keyword evidence="3 10" id="KW-0813">Transport</keyword>
<comment type="similarity">
    <text evidence="2 10">Belongs to the TonB family.</text>
</comment>
<dbReference type="InterPro" id="IPR051045">
    <property type="entry name" value="TonB-dependent_transducer"/>
</dbReference>
<evidence type="ECO:0000256" key="9">
    <source>
        <dbReference type="ARBA" id="ARBA00023136"/>
    </source>
</evidence>
<dbReference type="GO" id="GO:0015891">
    <property type="term" value="P:siderophore transport"/>
    <property type="evidence" value="ECO:0007669"/>
    <property type="project" value="InterPro"/>
</dbReference>
<organism evidence="13 14">
    <name type="scientific">Abyssibacter profundi</name>
    <dbReference type="NCBI Taxonomy" id="2182787"/>
    <lineage>
        <taxon>Bacteria</taxon>
        <taxon>Pseudomonadati</taxon>
        <taxon>Pseudomonadota</taxon>
        <taxon>Gammaproteobacteria</taxon>
        <taxon>Chromatiales</taxon>
        <taxon>Oceanococcaceae</taxon>
        <taxon>Abyssibacter</taxon>
    </lineage>
</organism>
<evidence type="ECO:0000259" key="12">
    <source>
        <dbReference type="PROSITE" id="PS52015"/>
    </source>
</evidence>
<evidence type="ECO:0000256" key="10">
    <source>
        <dbReference type="RuleBase" id="RU362123"/>
    </source>
</evidence>
<keyword evidence="9 10" id="KW-0472">Membrane</keyword>
<dbReference type="AlphaFoldDB" id="A0A383XRQ9"/>
<dbReference type="Pfam" id="PF03544">
    <property type="entry name" value="TonB_C"/>
    <property type="match status" value="1"/>
</dbReference>
<evidence type="ECO:0000256" key="8">
    <source>
        <dbReference type="ARBA" id="ARBA00022989"/>
    </source>
</evidence>
<sequence length="206" mass="22565">MRRLGAIGLAVVVAVGLFWMMHALVYLSGGDLAKREDLGGIDFVRLKRQETLQERERRKPEKPPPPKKPPPPPKLKSVQTPKPQQQPQQMNLPNLNLPTNIGGGPFLGTYSAGQTSGSSQAVPLVRIQPQYPRRAARAGTEGYVTMSLVINPDGTVRDAKVTDASPRGVFERAAIAAILKWKFKPRIIDGQPVEQSATQTLNFTLN</sequence>
<dbReference type="GO" id="GO:0030288">
    <property type="term" value="C:outer membrane-bounded periplasmic space"/>
    <property type="evidence" value="ECO:0007669"/>
    <property type="project" value="InterPro"/>
</dbReference>
<evidence type="ECO:0000256" key="6">
    <source>
        <dbReference type="ARBA" id="ARBA00022692"/>
    </source>
</evidence>
<feature type="region of interest" description="Disordered" evidence="11">
    <location>
        <begin position="49"/>
        <end position="95"/>
    </location>
</feature>